<evidence type="ECO:0000313" key="2">
    <source>
        <dbReference type="EMBL" id="TCC08398.1"/>
    </source>
</evidence>
<evidence type="ECO:0000313" key="3">
    <source>
        <dbReference type="Proteomes" id="UP000292346"/>
    </source>
</evidence>
<feature type="transmembrane region" description="Helical" evidence="1">
    <location>
        <begin position="141"/>
        <end position="160"/>
    </location>
</feature>
<feature type="transmembrane region" description="Helical" evidence="1">
    <location>
        <begin position="85"/>
        <end position="106"/>
    </location>
</feature>
<dbReference type="RefSeq" id="WP_131339790.1">
    <property type="nucleotide sequence ID" value="NZ_SJJZ01000002.1"/>
</dbReference>
<dbReference type="EMBL" id="SJJZ01000002">
    <property type="protein sequence ID" value="TCC08398.1"/>
    <property type="molecule type" value="Genomic_DNA"/>
</dbReference>
<feature type="transmembrane region" description="Helical" evidence="1">
    <location>
        <begin position="166"/>
        <end position="190"/>
    </location>
</feature>
<feature type="transmembrane region" description="Helical" evidence="1">
    <location>
        <begin position="58"/>
        <end position="79"/>
    </location>
</feature>
<keyword evidence="3" id="KW-1185">Reference proteome</keyword>
<feature type="transmembrane region" description="Helical" evidence="1">
    <location>
        <begin position="339"/>
        <end position="363"/>
    </location>
</feature>
<accession>A0A4R0HEC9</accession>
<protein>
    <submittedName>
        <fullName evidence="2">Uncharacterized protein</fullName>
    </submittedName>
</protein>
<keyword evidence="1" id="KW-0812">Transmembrane</keyword>
<proteinExistence type="predicted"/>
<sequence length="371" mass="40380">MDGFLEALRLQMALIVTIGTLQFLSVVLHGPVVLNVLAVRSRQRRGRALRWAVRLLRASLIGTSTMFHVLVALSAGVLIAQVDKATGVVVALSGVASFTALFVTMVREGRRAMDELPWIMPYGDGWTTYVGAARRQAYGSLVRCAAFVLFLMPLVGYFTAPVHGLWAPLQAALVGMLLIVMMAIPIGIVYPRWFGLTDFLETVGPLFRARPTPTAPPCRRATRLRETWEMAWVPSDFTLRARETGAVSDQTRVLRAVRPLRFAIIRQRTVLQPPSRDAFLSAADKVLAEFAALAIKPGDIRDAPALDAAVRLVVGKDVRVLDPAWAAPPRIADNRAWGVWRWAAGMGAAAVGVSVATGLLSIAKEIADVLK</sequence>
<reference evidence="2 3" key="1">
    <citation type="submission" date="2019-02" db="EMBL/GenBank/DDBJ databases">
        <title>Kribbella capetownensis sp. nov. and Kribbella speibonae sp. nov., isolated from soil.</title>
        <authorList>
            <person name="Curtis S.M."/>
            <person name="Norton I."/>
            <person name="Everest G.J."/>
            <person name="Meyers P.R."/>
        </authorList>
    </citation>
    <scope>NUCLEOTIDE SEQUENCE [LARGE SCALE GENOMIC DNA]</scope>
    <source>
        <strain evidence="2 3">KCTC 29219</strain>
    </source>
</reference>
<gene>
    <name evidence="2" type="ORF">E0H45_21170</name>
</gene>
<comment type="caution">
    <text evidence="2">The sequence shown here is derived from an EMBL/GenBank/DDBJ whole genome shotgun (WGS) entry which is preliminary data.</text>
</comment>
<dbReference type="AlphaFoldDB" id="A0A4R0HEC9"/>
<dbReference type="Proteomes" id="UP000292346">
    <property type="component" value="Unassembled WGS sequence"/>
</dbReference>
<keyword evidence="1" id="KW-0472">Membrane</keyword>
<organism evidence="2 3">
    <name type="scientific">Kribbella soli</name>
    <dbReference type="NCBI Taxonomy" id="1124743"/>
    <lineage>
        <taxon>Bacteria</taxon>
        <taxon>Bacillati</taxon>
        <taxon>Actinomycetota</taxon>
        <taxon>Actinomycetes</taxon>
        <taxon>Propionibacteriales</taxon>
        <taxon>Kribbellaceae</taxon>
        <taxon>Kribbella</taxon>
    </lineage>
</organism>
<name>A0A4R0HEC9_9ACTN</name>
<keyword evidence="1" id="KW-1133">Transmembrane helix</keyword>
<feature type="transmembrane region" description="Helical" evidence="1">
    <location>
        <begin position="12"/>
        <end position="37"/>
    </location>
</feature>
<evidence type="ECO:0000256" key="1">
    <source>
        <dbReference type="SAM" id="Phobius"/>
    </source>
</evidence>